<protein>
    <submittedName>
        <fullName evidence="1">Uncharacterized protein</fullName>
    </submittedName>
</protein>
<proteinExistence type="predicted"/>
<accession>I5C609</accession>
<sequence>MLAQPLTQVHVLLIGRDREVVLELPFSSVFWSIFQIEASLIKISGAYKTAYETAYIRPGPFLFLLFPQFLKVSRTCLQKLWLQDAPVSLTIV</sequence>
<comment type="caution">
    <text evidence="1">The sequence shown here is derived from an EMBL/GenBank/DDBJ whole genome shotgun (WGS) entry which is preliminary data.</text>
</comment>
<evidence type="ECO:0000313" key="1">
    <source>
        <dbReference type="EMBL" id="EIM77261.1"/>
    </source>
</evidence>
<name>I5C609_9BACT</name>
<dbReference type="EMBL" id="AJYA01000015">
    <property type="protein sequence ID" value="EIM77261.1"/>
    <property type="molecule type" value="Genomic_DNA"/>
</dbReference>
<dbReference type="STRING" id="1189621.A3SI_06729"/>
<reference evidence="1 2" key="1">
    <citation type="submission" date="2012-05" db="EMBL/GenBank/DDBJ databases">
        <title>Genome sequence of Nitritalea halalkaliphila LW7.</title>
        <authorList>
            <person name="Jangir P.K."/>
            <person name="Singh A."/>
            <person name="Shivaji S."/>
            <person name="Sharma R."/>
        </authorList>
    </citation>
    <scope>NUCLEOTIDE SEQUENCE [LARGE SCALE GENOMIC DNA]</scope>
    <source>
        <strain evidence="1 2">LW7</strain>
    </source>
</reference>
<organism evidence="1 2">
    <name type="scientific">Nitritalea halalkaliphila LW7</name>
    <dbReference type="NCBI Taxonomy" id="1189621"/>
    <lineage>
        <taxon>Bacteria</taxon>
        <taxon>Pseudomonadati</taxon>
        <taxon>Bacteroidota</taxon>
        <taxon>Cytophagia</taxon>
        <taxon>Cytophagales</taxon>
        <taxon>Cyclobacteriaceae</taxon>
        <taxon>Nitritalea</taxon>
    </lineage>
</organism>
<dbReference type="AlphaFoldDB" id="I5C609"/>
<evidence type="ECO:0000313" key="2">
    <source>
        <dbReference type="Proteomes" id="UP000005551"/>
    </source>
</evidence>
<gene>
    <name evidence="1" type="ORF">A3SI_06729</name>
</gene>
<dbReference type="Proteomes" id="UP000005551">
    <property type="component" value="Unassembled WGS sequence"/>
</dbReference>
<keyword evidence="2" id="KW-1185">Reference proteome</keyword>